<dbReference type="Proteomes" id="UP000321046">
    <property type="component" value="Unassembled WGS sequence"/>
</dbReference>
<feature type="signal peptide" evidence="1">
    <location>
        <begin position="1"/>
        <end position="33"/>
    </location>
</feature>
<dbReference type="RefSeq" id="WP_146974424.1">
    <property type="nucleotide sequence ID" value="NZ_VOSL01000046.1"/>
</dbReference>
<reference evidence="3 4" key="1">
    <citation type="submission" date="2019-08" db="EMBL/GenBank/DDBJ databases">
        <title>Bradymonadales sp. TMQ2.</title>
        <authorList>
            <person name="Liang Q."/>
        </authorList>
    </citation>
    <scope>NUCLEOTIDE SEQUENCE [LARGE SCALE GENOMIC DNA]</scope>
    <source>
        <strain evidence="3 4">TMQ2</strain>
    </source>
</reference>
<protein>
    <recommendedName>
        <fullName evidence="2">Alpha/beta hydrolase fold-5 domain-containing protein</fullName>
    </recommendedName>
</protein>
<evidence type="ECO:0000259" key="2">
    <source>
        <dbReference type="Pfam" id="PF12695"/>
    </source>
</evidence>
<accession>A0A5C6X3F6</accession>
<dbReference type="SUPFAM" id="SSF53474">
    <property type="entry name" value="alpha/beta-Hydrolases"/>
    <property type="match status" value="1"/>
</dbReference>
<evidence type="ECO:0000313" key="4">
    <source>
        <dbReference type="Proteomes" id="UP000321046"/>
    </source>
</evidence>
<dbReference type="GO" id="GO:0016787">
    <property type="term" value="F:hydrolase activity"/>
    <property type="evidence" value="ECO:0007669"/>
    <property type="project" value="InterPro"/>
</dbReference>
<dbReference type="PROSITE" id="PS51257">
    <property type="entry name" value="PROKAR_LIPOPROTEIN"/>
    <property type="match status" value="1"/>
</dbReference>
<evidence type="ECO:0000313" key="3">
    <source>
        <dbReference type="EMBL" id="TXD36244.1"/>
    </source>
</evidence>
<name>A0A5C6X3F6_9DELT</name>
<comment type="caution">
    <text evidence="3">The sequence shown here is derived from an EMBL/GenBank/DDBJ whole genome shotgun (WGS) entry which is preliminary data.</text>
</comment>
<dbReference type="InterPro" id="IPR029059">
    <property type="entry name" value="AB_hydrolase_5"/>
</dbReference>
<proteinExistence type="predicted"/>
<organism evidence="3 4">
    <name type="scientific">Lujinxingia vulgaris</name>
    <dbReference type="NCBI Taxonomy" id="2600176"/>
    <lineage>
        <taxon>Bacteria</taxon>
        <taxon>Deltaproteobacteria</taxon>
        <taxon>Bradymonadales</taxon>
        <taxon>Lujinxingiaceae</taxon>
        <taxon>Lujinxingia</taxon>
    </lineage>
</organism>
<dbReference type="InterPro" id="IPR029058">
    <property type="entry name" value="AB_hydrolase_fold"/>
</dbReference>
<dbReference type="Pfam" id="PF12695">
    <property type="entry name" value="Abhydrolase_5"/>
    <property type="match status" value="1"/>
</dbReference>
<keyword evidence="1" id="KW-0732">Signal</keyword>
<dbReference type="Gene3D" id="3.40.50.1820">
    <property type="entry name" value="alpha/beta hydrolase"/>
    <property type="match status" value="1"/>
</dbReference>
<feature type="chain" id="PRO_5022960642" description="Alpha/beta hydrolase fold-5 domain-containing protein" evidence="1">
    <location>
        <begin position="34"/>
        <end position="315"/>
    </location>
</feature>
<feature type="domain" description="Alpha/beta hydrolase fold-5" evidence="2">
    <location>
        <begin position="94"/>
        <end position="254"/>
    </location>
</feature>
<gene>
    <name evidence="3" type="ORF">FRC96_10350</name>
</gene>
<sequence length="315" mass="33602">MLRHSPTPRQTRPARILALALMLAALLSSCGPAEPVDLLATAPELALDAPERGPYGVALLERELRVRVDQHVRTLVYLPTGLNAEEEAHPLALLIQGGAVSPEQYGWLAMHLASRGYVVLSPDHPLDFAIFATGNGADVIAAARDAAAREGDVLEGRLAPEPGLALGHSLGGVVASKVWLRRPDDLSHLFLLQSTPDPGDAELLQNPRDPADRVFAVAGARDGRISFTEIDESLADFSNPVPLAIVEGANHFQMIDSPTASQLESDLAATIPTPQARARVLAALDLLVFDHLGLAPRDPSPLDDPERWPEGLIAP</sequence>
<dbReference type="EMBL" id="VOSL01000046">
    <property type="protein sequence ID" value="TXD36244.1"/>
    <property type="molecule type" value="Genomic_DNA"/>
</dbReference>
<dbReference type="AlphaFoldDB" id="A0A5C6X3F6"/>
<evidence type="ECO:0000256" key="1">
    <source>
        <dbReference type="SAM" id="SignalP"/>
    </source>
</evidence>
<dbReference type="OrthoDB" id="9814760at2"/>